<proteinExistence type="inferred from homology"/>
<dbReference type="PANTHER" id="PTHR43806">
    <property type="entry name" value="PEPTIDASE S8"/>
    <property type="match status" value="1"/>
</dbReference>
<accession>A0A3B0WIN7</accession>
<dbReference type="PANTHER" id="PTHR43806:SF11">
    <property type="entry name" value="CEREVISIN-RELATED"/>
    <property type="match status" value="1"/>
</dbReference>
<evidence type="ECO:0000259" key="5">
    <source>
        <dbReference type="Pfam" id="PF00082"/>
    </source>
</evidence>
<dbReference type="InterPro" id="IPR023828">
    <property type="entry name" value="Peptidase_S8_Ser-AS"/>
</dbReference>
<organism evidence="6">
    <name type="scientific">hydrothermal vent metagenome</name>
    <dbReference type="NCBI Taxonomy" id="652676"/>
    <lineage>
        <taxon>unclassified sequences</taxon>
        <taxon>metagenomes</taxon>
        <taxon>ecological metagenomes</taxon>
    </lineage>
</organism>
<dbReference type="EMBL" id="UOFA01000110">
    <property type="protein sequence ID" value="VAW44346.1"/>
    <property type="molecule type" value="Genomic_DNA"/>
</dbReference>
<dbReference type="PROSITE" id="PS00138">
    <property type="entry name" value="SUBTILASE_SER"/>
    <property type="match status" value="1"/>
</dbReference>
<evidence type="ECO:0000256" key="2">
    <source>
        <dbReference type="ARBA" id="ARBA00022670"/>
    </source>
</evidence>
<evidence type="ECO:0000313" key="6">
    <source>
        <dbReference type="EMBL" id="VAW44346.1"/>
    </source>
</evidence>
<dbReference type="Gene3D" id="2.60.40.10">
    <property type="entry name" value="Immunoglobulins"/>
    <property type="match status" value="1"/>
</dbReference>
<reference evidence="6" key="1">
    <citation type="submission" date="2018-06" db="EMBL/GenBank/DDBJ databases">
        <authorList>
            <person name="Zhirakovskaya E."/>
        </authorList>
    </citation>
    <scope>NUCLEOTIDE SEQUENCE</scope>
</reference>
<dbReference type="PROSITE" id="PS51892">
    <property type="entry name" value="SUBTILASE"/>
    <property type="match status" value="1"/>
</dbReference>
<dbReference type="AlphaFoldDB" id="A0A3B0WIN7"/>
<dbReference type="InterPro" id="IPR008979">
    <property type="entry name" value="Galactose-bd-like_sf"/>
</dbReference>
<dbReference type="Gene3D" id="3.40.50.200">
    <property type="entry name" value="Peptidase S8/S53 domain"/>
    <property type="match status" value="1"/>
</dbReference>
<keyword evidence="2" id="KW-0645">Protease</keyword>
<dbReference type="InterPro" id="IPR000209">
    <property type="entry name" value="Peptidase_S8/S53_dom"/>
</dbReference>
<dbReference type="Gene3D" id="2.60.120.260">
    <property type="entry name" value="Galactose-binding domain-like"/>
    <property type="match status" value="1"/>
</dbReference>
<dbReference type="InterPro" id="IPR036852">
    <property type="entry name" value="Peptidase_S8/S53_dom_sf"/>
</dbReference>
<evidence type="ECO:0000256" key="1">
    <source>
        <dbReference type="ARBA" id="ARBA00011073"/>
    </source>
</evidence>
<keyword evidence="3" id="KW-0378">Hydrolase</keyword>
<name>A0A3B0WIN7_9ZZZZ</name>
<dbReference type="InterPro" id="IPR036116">
    <property type="entry name" value="FN3_sf"/>
</dbReference>
<dbReference type="InterPro" id="IPR050131">
    <property type="entry name" value="Peptidase_S8_subtilisin-like"/>
</dbReference>
<keyword evidence="4" id="KW-0720">Serine protease</keyword>
<feature type="domain" description="Peptidase S8/S53" evidence="5">
    <location>
        <begin position="346"/>
        <end position="625"/>
    </location>
</feature>
<dbReference type="Gene3D" id="2.60.120.380">
    <property type="match status" value="1"/>
</dbReference>
<dbReference type="InterPro" id="IPR013783">
    <property type="entry name" value="Ig-like_fold"/>
</dbReference>
<dbReference type="GO" id="GO:0006508">
    <property type="term" value="P:proteolysis"/>
    <property type="evidence" value="ECO:0007669"/>
    <property type="project" value="UniProtKB-KW"/>
</dbReference>
<comment type="similarity">
    <text evidence="1">Belongs to the peptidase S8 family.</text>
</comment>
<dbReference type="GO" id="GO:0005615">
    <property type="term" value="C:extracellular space"/>
    <property type="evidence" value="ECO:0007669"/>
    <property type="project" value="TreeGrafter"/>
</dbReference>
<dbReference type="SUPFAM" id="SSF49785">
    <property type="entry name" value="Galactose-binding domain-like"/>
    <property type="match status" value="2"/>
</dbReference>
<dbReference type="SUPFAM" id="SSF49265">
    <property type="entry name" value="Fibronectin type III"/>
    <property type="match status" value="1"/>
</dbReference>
<dbReference type="SUPFAM" id="SSF52743">
    <property type="entry name" value="Subtilisin-like"/>
    <property type="match status" value="1"/>
</dbReference>
<evidence type="ECO:0000256" key="4">
    <source>
        <dbReference type="ARBA" id="ARBA00022825"/>
    </source>
</evidence>
<protein>
    <recommendedName>
        <fullName evidence="5">Peptidase S8/S53 domain-containing protein</fullName>
    </recommendedName>
</protein>
<sequence>MTRKPLYIALAAQMLTSSVAFAGDKVIVKRGEALPNKSEATLIEDYGSFQLYEMQAKDALKYTQAHSKASISNSMDMLLFDALRFDTQNARGKIQLGQNSLLGAGSGLQIIQFIGPIKDDWLNQVKSTGAQLIHYVANNGYLVWVNDSSRQSLNQMASQRTVVQFSEPYYEDFKVGHSIKQRIVERADANELVNVTIQLADSPNLTQSKQLIDSLATQVESPWNSIMKFHSIRVTVKFSDINQILAMPDSYWVAEYFERTTNDEVQNQIIAGDFNADMSGPGMTGYADFLSGLGFPTTPASYPIVDVTDSGLGNGTVLSGDPTFHEGGLLANPTRLNHVANCTGNATGEAVSSHGHLNTNIVGGFESRTGFPYIDPNGYIRTQGVNPFARLGSTRIFGPGFDLSACGGTDTGTIQSVQDNGAAIMSNSWGCSSCAGSYDDGSQAYDVGTRDADLTEAGNQEIIMVFAAGNDGPGAATVATPSNGKNMITVGASENDRPEDEDGAWTDGCGVGPTGADNAMDVIAFSSRGPSPGGRTKPEVIAPGTHIHGTITTGPNGDGSGTCDSLRPSGQTEIGASSGTSHSTPAIAGVASLLYYWMENPPGTLLGDFGAPSPAMVKAYLIAHPTYLTGASGNGDLPTNDQGYGMPNMGLMFDDSLKYASDQFVVFDNTGEEWTWTGTATDPSKPVRIVMAYTDQAGAVGTSPQVNNLDLTVETGGDTFFGNVFSGQFSTTGGAADSANNYEAVFFDAGTATDLTITVSALNIAGDGIPNTGDDTDQDFAIICYNCGQEPTFTLQADNSSLDVCSPDDAVYNLDVGSILGFVDDVTLTVTDVPAGATSSLGTNPVTPPGTSALTISDTDSAVAGSYTLNVEGNAGVENRSLDLGLNIFDAVATNPVLTAPADAVVGVSGAAVSYAWDASADAADYTIEISDVSDFSNIIEMSTVTGTSYTGTVPLVSSTEHFWRVSATNVCGASITPQEFSFTTSNEICFPLSTTIPDGDLTGVTVDLGVADAGIISNMLVQVRATHTFVGDLIFTLSKEGTDVILMDRPGFPAGTFGCGANDVDATFDDTSAIPVEGVCGPGSPGIGGVVLPEQSLAGFNGVELAGTWTFNVSDNAGQDTGQMDEVCLIPSVEVGPECDEAPPVGDADIIWFNGFQCVQVPE</sequence>
<dbReference type="GO" id="GO:0004252">
    <property type="term" value="F:serine-type endopeptidase activity"/>
    <property type="evidence" value="ECO:0007669"/>
    <property type="project" value="InterPro"/>
</dbReference>
<dbReference type="Pfam" id="PF00082">
    <property type="entry name" value="Peptidase_S8"/>
    <property type="match status" value="1"/>
</dbReference>
<gene>
    <name evidence="6" type="ORF">MNBD_GAMMA02-476</name>
</gene>
<evidence type="ECO:0000256" key="3">
    <source>
        <dbReference type="ARBA" id="ARBA00022801"/>
    </source>
</evidence>